<dbReference type="AlphaFoldDB" id="A0AA86MXM9"/>
<gene>
    <name evidence="7" type="ORF">DNFV4_01235</name>
</gene>
<name>A0AA86MXM9_9BACT</name>
<accession>A0AA86MXM9</accession>
<evidence type="ECO:0000313" key="8">
    <source>
        <dbReference type="Proteomes" id="UP001179121"/>
    </source>
</evidence>
<dbReference type="EMBL" id="OX365700">
    <property type="protein sequence ID" value="CAI4030805.1"/>
    <property type="molecule type" value="Genomic_DNA"/>
</dbReference>
<dbReference type="Gene3D" id="1.20.1080.10">
    <property type="entry name" value="Glycerol uptake facilitator protein"/>
    <property type="match status" value="1"/>
</dbReference>
<evidence type="ECO:0000256" key="1">
    <source>
        <dbReference type="ARBA" id="ARBA00004141"/>
    </source>
</evidence>
<dbReference type="Proteomes" id="UP001179121">
    <property type="component" value="Chromosome"/>
</dbReference>
<keyword evidence="4 6" id="KW-0472">Membrane</keyword>
<feature type="transmembrane region" description="Helical" evidence="6">
    <location>
        <begin position="61"/>
        <end position="85"/>
    </location>
</feature>
<evidence type="ECO:0000256" key="2">
    <source>
        <dbReference type="ARBA" id="ARBA00022692"/>
    </source>
</evidence>
<dbReference type="InterPro" id="IPR000292">
    <property type="entry name" value="For/NO2_transpt"/>
</dbReference>
<dbReference type="KEGG" id="nti:DNFV4_01235"/>
<dbReference type="InterPro" id="IPR023271">
    <property type="entry name" value="Aquaporin-like"/>
</dbReference>
<dbReference type="RefSeq" id="WP_289267776.1">
    <property type="nucleotide sequence ID" value="NZ_OX365700.1"/>
</dbReference>
<dbReference type="PANTHER" id="PTHR30520">
    <property type="entry name" value="FORMATE TRANSPORTER-RELATED"/>
    <property type="match status" value="1"/>
</dbReference>
<keyword evidence="3 6" id="KW-1133">Transmembrane helix</keyword>
<comment type="subcellular location">
    <subcellularLocation>
        <location evidence="1">Membrane</location>
        <topology evidence="1">Multi-pass membrane protein</topology>
    </subcellularLocation>
</comment>
<evidence type="ECO:0000256" key="6">
    <source>
        <dbReference type="SAM" id="Phobius"/>
    </source>
</evidence>
<reference evidence="7" key="1">
    <citation type="submission" date="2022-10" db="EMBL/GenBank/DDBJ databases">
        <authorList>
            <person name="Koch H."/>
        </authorList>
    </citation>
    <scope>NUCLEOTIDE SEQUENCE</scope>
    <source>
        <strain evidence="7">DNF</strain>
    </source>
</reference>
<keyword evidence="2 6" id="KW-0812">Transmembrane</keyword>
<protein>
    <submittedName>
        <fullName evidence="7">Nitrite transporter NirC</fullName>
    </submittedName>
</protein>
<evidence type="ECO:0000256" key="3">
    <source>
        <dbReference type="ARBA" id="ARBA00022989"/>
    </source>
</evidence>
<feature type="transmembrane region" description="Helical" evidence="6">
    <location>
        <begin position="152"/>
        <end position="175"/>
    </location>
</feature>
<feature type="transmembrane region" description="Helical" evidence="6">
    <location>
        <begin position="105"/>
        <end position="131"/>
    </location>
</feature>
<evidence type="ECO:0000256" key="4">
    <source>
        <dbReference type="ARBA" id="ARBA00023136"/>
    </source>
</evidence>
<dbReference type="PANTHER" id="PTHR30520:SF6">
    <property type="entry name" value="FORMATE_NITRATE FAMILY TRANSPORTER (EUROFUNG)"/>
    <property type="match status" value="1"/>
</dbReference>
<dbReference type="Pfam" id="PF01226">
    <property type="entry name" value="Form_Nir_trans"/>
    <property type="match status" value="1"/>
</dbReference>
<keyword evidence="8" id="KW-1185">Reference proteome</keyword>
<evidence type="ECO:0000256" key="5">
    <source>
        <dbReference type="ARBA" id="ARBA00049660"/>
    </source>
</evidence>
<comment type="similarity">
    <text evidence="5">Belongs to the FNT transporter (TC 1.A.16) family.</text>
</comment>
<dbReference type="GO" id="GO:0015499">
    <property type="term" value="F:formate transmembrane transporter activity"/>
    <property type="evidence" value="ECO:0007669"/>
    <property type="project" value="TreeGrafter"/>
</dbReference>
<evidence type="ECO:0000313" key="7">
    <source>
        <dbReference type="EMBL" id="CAI4030805.1"/>
    </source>
</evidence>
<proteinExistence type="inferred from homology"/>
<organism evidence="7 8">
    <name type="scientific">Nitrospira tepida</name>
    <dbReference type="NCBI Taxonomy" id="2973512"/>
    <lineage>
        <taxon>Bacteria</taxon>
        <taxon>Pseudomonadati</taxon>
        <taxon>Nitrospirota</taxon>
        <taxon>Nitrospiria</taxon>
        <taxon>Nitrospirales</taxon>
        <taxon>Nitrospiraceae</taxon>
        <taxon>Nitrospira</taxon>
    </lineage>
</organism>
<dbReference type="GO" id="GO:0005886">
    <property type="term" value="C:plasma membrane"/>
    <property type="evidence" value="ECO:0007669"/>
    <property type="project" value="TreeGrafter"/>
</dbReference>
<feature type="transmembrane region" description="Helical" evidence="6">
    <location>
        <begin position="241"/>
        <end position="258"/>
    </location>
</feature>
<feature type="transmembrane region" description="Helical" evidence="6">
    <location>
        <begin position="28"/>
        <end position="49"/>
    </location>
</feature>
<sequence>MDYVKPQGVVESMLAGGVYKLNVPPRHLILRGMLAGAYLGIGTSMAVTAAVETGYWIVGSILFPFGLALAILLGAEIITGSFALLPCAAAAGKENAGIRQVLANWGLVFLGNLMGSTLYAGLFAIALTTAGDAQINAVGTKLIAIAEAKTNYYALHGSAGLLAAFTKGILCNWMVSLAVVAAYMSTSFSGKMVAIWGPTLLFFSQGFEHAVVNMFLIPVGVLLGANIDLSTWWLWNQIPVTLGNLVGGMVFTGLAIYGTHSSRANAATATLPVGTPAPAYAVEREPRAETPGYSVTR</sequence>